<dbReference type="EMBL" id="ONZQ02000018">
    <property type="protein sequence ID" value="SPO07141.1"/>
    <property type="molecule type" value="Genomic_DNA"/>
</dbReference>
<comment type="caution">
    <text evidence="3">The sequence shown here is derived from an EMBL/GenBank/DDBJ whole genome shotgun (WGS) entry which is preliminary data.</text>
</comment>
<feature type="domain" description="DUF7730" evidence="2">
    <location>
        <begin position="193"/>
        <end position="261"/>
    </location>
</feature>
<sequence length="415" mass="48354">MSKRLKKWIRKATAPKTPEAPRQSPDVYPTLPSPRPRLLTPSPSHESLVISTPLATSSSALFQRLPYEIRRAILVEAFGDRILHMDLVFDHPKVPFGRKKLAELELEKYHCGYTRYSDEDDGLFLSPFVVDKKKHKEWAWRGSVCHRRSERMFWRDGERDRLEDPCYDSCLRKTPRVSCPHWPGESPGKCFIGIMGWLLTCRQAYTEGIEVLYSTNTIHLSDPELIRRLPDLLPPQRLASIKMVEITYWFHADNPPRGQTSNKEGFDTMLRAVPVSFPNLRKIHISPCGEWFPYIRNVTYRVGWYERDMFPRIREMMLQLDQLDECVLSMGHKKMWELQPDALRRGLKFPFPGDNYWQSAWRPLSLCMGPGTATEKTAKELNSERGFWMVDGIEDDFGEPTPCFGSGWPNDWEPY</sequence>
<evidence type="ECO:0000259" key="2">
    <source>
        <dbReference type="Pfam" id="PF24864"/>
    </source>
</evidence>
<evidence type="ECO:0000313" key="3">
    <source>
        <dbReference type="EMBL" id="SPO07141.1"/>
    </source>
</evidence>
<accession>A0AAE8SZN2</accession>
<dbReference type="PANTHER" id="PTHR38790:SF4">
    <property type="entry name" value="2EXR DOMAIN-CONTAINING PROTEIN"/>
    <property type="match status" value="1"/>
</dbReference>
<feature type="region of interest" description="Disordered" evidence="1">
    <location>
        <begin position="1"/>
        <end position="44"/>
    </location>
</feature>
<dbReference type="AlphaFoldDB" id="A0AAE8SZN2"/>
<organism evidence="3 4">
    <name type="scientific">Cephalotrichum gorgonifer</name>
    <dbReference type="NCBI Taxonomy" id="2041049"/>
    <lineage>
        <taxon>Eukaryota</taxon>
        <taxon>Fungi</taxon>
        <taxon>Dikarya</taxon>
        <taxon>Ascomycota</taxon>
        <taxon>Pezizomycotina</taxon>
        <taxon>Sordariomycetes</taxon>
        <taxon>Hypocreomycetidae</taxon>
        <taxon>Microascales</taxon>
        <taxon>Microascaceae</taxon>
        <taxon>Cephalotrichum</taxon>
    </lineage>
</organism>
<evidence type="ECO:0000256" key="1">
    <source>
        <dbReference type="SAM" id="MobiDB-lite"/>
    </source>
</evidence>
<dbReference type="Proteomes" id="UP001187682">
    <property type="component" value="Unassembled WGS sequence"/>
</dbReference>
<dbReference type="PANTHER" id="PTHR38790">
    <property type="entry name" value="2EXR DOMAIN-CONTAINING PROTEIN-RELATED"/>
    <property type="match status" value="1"/>
</dbReference>
<evidence type="ECO:0000313" key="4">
    <source>
        <dbReference type="Proteomes" id="UP001187682"/>
    </source>
</evidence>
<dbReference type="Pfam" id="PF24864">
    <property type="entry name" value="DUF7730"/>
    <property type="match status" value="1"/>
</dbReference>
<protein>
    <recommendedName>
        <fullName evidence="2">DUF7730 domain-containing protein</fullName>
    </recommendedName>
</protein>
<gene>
    <name evidence="3" type="ORF">DNG_09835</name>
</gene>
<feature type="compositionally biased region" description="Basic residues" evidence="1">
    <location>
        <begin position="1"/>
        <end position="10"/>
    </location>
</feature>
<name>A0AAE8SZN2_9PEZI</name>
<dbReference type="InterPro" id="IPR056632">
    <property type="entry name" value="DUF7730"/>
</dbReference>
<proteinExistence type="predicted"/>
<keyword evidence="4" id="KW-1185">Reference proteome</keyword>
<reference evidence="3" key="1">
    <citation type="submission" date="2018-03" db="EMBL/GenBank/DDBJ databases">
        <authorList>
            <person name="Guldener U."/>
        </authorList>
    </citation>
    <scope>NUCLEOTIDE SEQUENCE</scope>
</reference>